<name>A0A1N7P575_9RHOB</name>
<dbReference type="InterPro" id="IPR035647">
    <property type="entry name" value="EFG_III/V"/>
</dbReference>
<dbReference type="InterPro" id="IPR005517">
    <property type="entry name" value="Transl_elong_EFG/EF2_IV"/>
</dbReference>
<dbReference type="NCBIfam" id="NF009379">
    <property type="entry name" value="PRK12740.1-3"/>
    <property type="match status" value="1"/>
</dbReference>
<dbReference type="InterPro" id="IPR047872">
    <property type="entry name" value="EFG_IV"/>
</dbReference>
<dbReference type="GO" id="GO:0003746">
    <property type="term" value="F:translation elongation factor activity"/>
    <property type="evidence" value="ECO:0007669"/>
    <property type="project" value="UniProtKB-KW"/>
</dbReference>
<dbReference type="Pfam" id="PF03764">
    <property type="entry name" value="EFG_IV"/>
    <property type="match status" value="1"/>
</dbReference>
<dbReference type="CDD" id="cd03713">
    <property type="entry name" value="EFG_mtEFG_C"/>
    <property type="match status" value="1"/>
</dbReference>
<dbReference type="RefSeq" id="WP_076485584.1">
    <property type="nucleotide sequence ID" value="NZ_FTOG01000009.1"/>
</dbReference>
<evidence type="ECO:0000256" key="6">
    <source>
        <dbReference type="ARBA" id="ARBA00024731"/>
    </source>
</evidence>
<dbReference type="STRING" id="453582.SAMN05421580_10965"/>
<evidence type="ECO:0000256" key="5">
    <source>
        <dbReference type="ARBA" id="ARBA00023134"/>
    </source>
</evidence>
<evidence type="ECO:0000256" key="1">
    <source>
        <dbReference type="ARBA" id="ARBA00017872"/>
    </source>
</evidence>
<keyword evidence="4" id="KW-0648">Protein biosynthesis</keyword>
<dbReference type="SUPFAM" id="SSF54211">
    <property type="entry name" value="Ribosomal protein S5 domain 2-like"/>
    <property type="match status" value="1"/>
</dbReference>
<gene>
    <name evidence="8" type="ORF">SAMN05421580_10965</name>
</gene>
<evidence type="ECO:0000256" key="2">
    <source>
        <dbReference type="ARBA" id="ARBA00022741"/>
    </source>
</evidence>
<dbReference type="Proteomes" id="UP000186221">
    <property type="component" value="Unassembled WGS sequence"/>
</dbReference>
<dbReference type="EMBL" id="FTOG01000009">
    <property type="protein sequence ID" value="SIT05690.1"/>
    <property type="molecule type" value="Genomic_DNA"/>
</dbReference>
<feature type="domain" description="Translation elongation factor EFG/EF2" evidence="7">
    <location>
        <begin position="424"/>
        <end position="541"/>
    </location>
</feature>
<protein>
    <recommendedName>
        <fullName evidence="1">Elongation factor G</fullName>
    </recommendedName>
</protein>
<evidence type="ECO:0000259" key="7">
    <source>
        <dbReference type="SMART" id="SM00889"/>
    </source>
</evidence>
<evidence type="ECO:0000256" key="4">
    <source>
        <dbReference type="ARBA" id="ARBA00022917"/>
    </source>
</evidence>
<dbReference type="SMART" id="SM00889">
    <property type="entry name" value="EFG_IV"/>
    <property type="match status" value="1"/>
</dbReference>
<evidence type="ECO:0000256" key="3">
    <source>
        <dbReference type="ARBA" id="ARBA00022768"/>
    </source>
</evidence>
<proteinExistence type="predicted"/>
<dbReference type="Gene3D" id="3.40.50.300">
    <property type="entry name" value="P-loop containing nucleotide triphosphate hydrolases"/>
    <property type="match status" value="1"/>
</dbReference>
<dbReference type="InterPro" id="IPR000795">
    <property type="entry name" value="T_Tr_GTP-bd_dom"/>
</dbReference>
<dbReference type="Gene3D" id="3.30.230.10">
    <property type="match status" value="1"/>
</dbReference>
<keyword evidence="3 8" id="KW-0251">Elongation factor</keyword>
<dbReference type="Pfam" id="PF00009">
    <property type="entry name" value="GTP_EFTU"/>
    <property type="match status" value="1"/>
</dbReference>
<accession>A0A1N7P575</accession>
<dbReference type="GO" id="GO:0097216">
    <property type="term" value="F:guanosine tetraphosphate binding"/>
    <property type="evidence" value="ECO:0007669"/>
    <property type="project" value="UniProtKB-ARBA"/>
</dbReference>
<dbReference type="GO" id="GO:0005525">
    <property type="term" value="F:GTP binding"/>
    <property type="evidence" value="ECO:0007669"/>
    <property type="project" value="UniProtKB-KW"/>
</dbReference>
<dbReference type="Pfam" id="PF14492">
    <property type="entry name" value="EFG_III"/>
    <property type="match status" value="1"/>
</dbReference>
<dbReference type="InterPro" id="IPR000640">
    <property type="entry name" value="EFG_V-like"/>
</dbReference>
<evidence type="ECO:0000313" key="9">
    <source>
        <dbReference type="Proteomes" id="UP000186221"/>
    </source>
</evidence>
<sequence>MKVVSIVGPSQAGKSTLADALATLEGGKPRKHTLFGDAAVTKFSFMEEDWAILDAPGGADHLPQLAPMLAASDAVVLCVPADAEAAVLVAPYLRLVEEADLPTFIFINKIDTAQDRTSEIVAALQNFCPHGIVLRQIPIRENGQVIGAVDLISERAWEYHDHARSSLMELPASVKDREEEARTELLEHLADFDEVLLTELIEDQAPMTDEVYDVSTKVLQHHDLLPALLGSASHGNGMMRLMKSLRHEVPGVDETAARVGALAVGALADNVKHLGKTVLVRALSEGVAPGAKLAGANIGSITDIDAKTQLSALAPGEIGLTVKTDHLSLAAPLYTAEGSLESLPWMACHAANHALLIEPENERDETRLAAALPKLMEIDPGLSVQTDPITGKTLLGTQGPLHLRRVLEKLEGDFGIKAVTAPQGTALCETITGTAQKQYRHRKQSGGAGQFADVVIEVKPLGRGEGFQFTETVKGGAVPRNYIPSVEAGARDALTAGPKGHPVVDLAVNLSDGKHHAVDSSDHAFRTAGKMALREVLTELGTVVLQPVCKVVISVPSVYSGGLSPLVSGLKGQVLGFEADPGAKGWDLFEALMPASSLTELFQSLGGATRGTASFTATLDHYEEQY</sequence>
<keyword evidence="9" id="KW-1185">Reference proteome</keyword>
<dbReference type="CDD" id="cd01434">
    <property type="entry name" value="EFG_mtEFG1_IV"/>
    <property type="match status" value="1"/>
</dbReference>
<dbReference type="InterPro" id="IPR041095">
    <property type="entry name" value="EFG_II"/>
</dbReference>
<dbReference type="InterPro" id="IPR014721">
    <property type="entry name" value="Ribsml_uS5_D2-typ_fold_subgr"/>
</dbReference>
<dbReference type="GO" id="GO:0032790">
    <property type="term" value="P:ribosome disassembly"/>
    <property type="evidence" value="ECO:0007669"/>
    <property type="project" value="TreeGrafter"/>
</dbReference>
<dbReference type="Pfam" id="PF00679">
    <property type="entry name" value="EFG_C"/>
    <property type="match status" value="1"/>
</dbReference>
<dbReference type="GO" id="GO:0003924">
    <property type="term" value="F:GTPase activity"/>
    <property type="evidence" value="ECO:0007669"/>
    <property type="project" value="InterPro"/>
</dbReference>
<dbReference type="Gene3D" id="3.30.70.870">
    <property type="entry name" value="Elongation Factor G (Translational Gtpase), domain 3"/>
    <property type="match status" value="1"/>
</dbReference>
<keyword evidence="5" id="KW-0342">GTP-binding</keyword>
<dbReference type="PANTHER" id="PTHR43261:SF7">
    <property type="entry name" value="ELONGATION FACTOR G-LIKE PROTEIN"/>
    <property type="match status" value="1"/>
</dbReference>
<dbReference type="AlphaFoldDB" id="A0A1N7P575"/>
<comment type="function">
    <text evidence="6">Catalyzes the GTP-dependent ribosomal translocation step during translation elongation. During this step, the ribosome changes from the pre-translocational (PRE) to the post-translocational (POST) state as the newly formed A-site-bound peptidyl-tRNA and P-site-bound deacylated tRNA move to the P and E sites, respectively. Catalyzes the coordinated movement of the two tRNA molecules, the mRNA and conformational changes in the ribosome.</text>
</comment>
<evidence type="ECO:0000313" key="8">
    <source>
        <dbReference type="EMBL" id="SIT05690.1"/>
    </source>
</evidence>
<dbReference type="InterPro" id="IPR027417">
    <property type="entry name" value="P-loop_NTPase"/>
</dbReference>
<dbReference type="SUPFAM" id="SSF52540">
    <property type="entry name" value="P-loop containing nucleoside triphosphate hydrolases"/>
    <property type="match status" value="1"/>
</dbReference>
<dbReference type="SUPFAM" id="SSF54980">
    <property type="entry name" value="EF-G C-terminal domain-like"/>
    <property type="match status" value="2"/>
</dbReference>
<dbReference type="InterPro" id="IPR035649">
    <property type="entry name" value="EFG_V"/>
</dbReference>
<dbReference type="Gene3D" id="3.30.70.240">
    <property type="match status" value="1"/>
</dbReference>
<dbReference type="OrthoDB" id="9802948at2"/>
<dbReference type="PANTHER" id="PTHR43261">
    <property type="entry name" value="TRANSLATION ELONGATION FACTOR G-RELATED"/>
    <property type="match status" value="1"/>
</dbReference>
<keyword evidence="2" id="KW-0547">Nucleotide-binding</keyword>
<reference evidence="9" key="1">
    <citation type="submission" date="2017-01" db="EMBL/GenBank/DDBJ databases">
        <authorList>
            <person name="Varghese N."/>
            <person name="Submissions S."/>
        </authorList>
    </citation>
    <scope>NUCLEOTIDE SEQUENCE [LARGE SCALE GENOMIC DNA]</scope>
    <source>
        <strain evidence="9">DSM 19945</strain>
    </source>
</reference>
<organism evidence="8 9">
    <name type="scientific">Rhodobacter aestuarii</name>
    <dbReference type="NCBI Taxonomy" id="453582"/>
    <lineage>
        <taxon>Bacteria</taxon>
        <taxon>Pseudomonadati</taxon>
        <taxon>Pseudomonadota</taxon>
        <taxon>Alphaproteobacteria</taxon>
        <taxon>Rhodobacterales</taxon>
        <taxon>Rhodobacter group</taxon>
        <taxon>Rhodobacter</taxon>
    </lineage>
</organism>
<dbReference type="InterPro" id="IPR020568">
    <property type="entry name" value="Ribosomal_Su5_D2-typ_SF"/>
</dbReference>